<reference evidence="8" key="1">
    <citation type="submission" date="2018-06" db="EMBL/GenBank/DDBJ databases">
        <authorList>
            <person name="Zhirakovskaya E."/>
        </authorList>
    </citation>
    <scope>NUCLEOTIDE SEQUENCE</scope>
</reference>
<feature type="domain" description="Siroheme decarboxylase NirL-like HTH" evidence="7">
    <location>
        <begin position="12"/>
        <end position="57"/>
    </location>
</feature>
<proteinExistence type="inferred from homology"/>
<dbReference type="EC" id="4.1.1.111" evidence="4"/>
<protein>
    <recommendedName>
        <fullName evidence="4">siroheme decarboxylase</fullName>
        <ecNumber evidence="4">4.1.1.111</ecNumber>
    </recommendedName>
</protein>
<evidence type="ECO:0000313" key="8">
    <source>
        <dbReference type="EMBL" id="VAX06093.1"/>
    </source>
</evidence>
<evidence type="ECO:0000259" key="6">
    <source>
        <dbReference type="Pfam" id="PF17805"/>
    </source>
</evidence>
<dbReference type="InterPro" id="IPR050684">
    <property type="entry name" value="HTH-Siroheme_Decarb"/>
</dbReference>
<dbReference type="GO" id="GO:0016829">
    <property type="term" value="F:lyase activity"/>
    <property type="evidence" value="ECO:0007669"/>
    <property type="project" value="UniProtKB-KW"/>
</dbReference>
<evidence type="ECO:0000256" key="3">
    <source>
        <dbReference type="ARBA" id="ARBA00023457"/>
    </source>
</evidence>
<evidence type="ECO:0000259" key="7">
    <source>
        <dbReference type="Pfam" id="PF22451"/>
    </source>
</evidence>
<dbReference type="Pfam" id="PF17805">
    <property type="entry name" value="AsnC_trans_reg2"/>
    <property type="match status" value="1"/>
</dbReference>
<sequence length="155" mass="17024">MTPEQDTLSELEKCLLNDYQRGLPLSATPFADIADALGTTEAKILSILSNLQERGVISRVGPVFKPKKAGASTLAAVAVAPGALASVAAYISAFDEVNHNYERMHHFNLWFVVTASNQQRVEDVLAEIEDYCGQPVLNLPLMKHFHIDLGFPLWC</sequence>
<dbReference type="PANTHER" id="PTHR43413">
    <property type="entry name" value="TRANSCRIPTIONAL REGULATOR, ASNC FAMILY"/>
    <property type="match status" value="1"/>
</dbReference>
<evidence type="ECO:0000256" key="4">
    <source>
        <dbReference type="ARBA" id="ARBA00023471"/>
    </source>
</evidence>
<dbReference type="AlphaFoldDB" id="A0A3B1B2C8"/>
<evidence type="ECO:0000256" key="2">
    <source>
        <dbReference type="ARBA" id="ARBA00023444"/>
    </source>
</evidence>
<comment type="pathway">
    <text evidence="2">Porphyrin-containing compound metabolism.</text>
</comment>
<dbReference type="Pfam" id="PF22451">
    <property type="entry name" value="NirdL-like_HTH"/>
    <property type="match status" value="1"/>
</dbReference>
<comment type="catalytic activity">
    <reaction evidence="5">
        <text>siroheme + 2 H(+) = 12,18-didecarboxysiroheme + 2 CO2</text>
        <dbReference type="Rhea" id="RHEA:19093"/>
        <dbReference type="ChEBI" id="CHEBI:15378"/>
        <dbReference type="ChEBI" id="CHEBI:16526"/>
        <dbReference type="ChEBI" id="CHEBI:60052"/>
        <dbReference type="ChEBI" id="CHEBI:140497"/>
        <dbReference type="EC" id="4.1.1.111"/>
    </reaction>
</comment>
<keyword evidence="1" id="KW-0456">Lyase</keyword>
<dbReference type="PANTHER" id="PTHR43413:SF1">
    <property type="entry name" value="SIROHEME DECARBOXYLASE NIRL SUBUNIT"/>
    <property type="match status" value="1"/>
</dbReference>
<dbReference type="InterPro" id="IPR040523">
    <property type="entry name" value="AsnC_trans_reg2"/>
</dbReference>
<evidence type="ECO:0000256" key="1">
    <source>
        <dbReference type="ARBA" id="ARBA00023239"/>
    </source>
</evidence>
<comment type="similarity">
    <text evidence="3">Belongs to the Ahb/Nir family.</text>
</comment>
<dbReference type="InterPro" id="IPR053953">
    <property type="entry name" value="NirdL-like_HTH"/>
</dbReference>
<accession>A0A3B1B2C8</accession>
<evidence type="ECO:0000256" key="5">
    <source>
        <dbReference type="ARBA" id="ARBA00048470"/>
    </source>
</evidence>
<dbReference type="Gene3D" id="3.30.70.3460">
    <property type="match status" value="1"/>
</dbReference>
<name>A0A3B1B2C8_9ZZZZ</name>
<feature type="domain" description="Siroheme decarboxylase AsnC-like ligand binding" evidence="6">
    <location>
        <begin position="71"/>
        <end position="145"/>
    </location>
</feature>
<gene>
    <name evidence="8" type="ORF">MNBD_GAMMA26-917</name>
</gene>
<organism evidence="8">
    <name type="scientific">hydrothermal vent metagenome</name>
    <dbReference type="NCBI Taxonomy" id="652676"/>
    <lineage>
        <taxon>unclassified sequences</taxon>
        <taxon>metagenomes</taxon>
        <taxon>ecological metagenomes</taxon>
    </lineage>
</organism>
<dbReference type="EMBL" id="UOFX01000011">
    <property type="protein sequence ID" value="VAX06093.1"/>
    <property type="molecule type" value="Genomic_DNA"/>
</dbReference>